<sequence>MLYAITLEYSSPKDELEQHIDAHKKWLVDNIKLGNIIFAGPLENGLGGFILAYGTDSSAVNVALSDDPFVKLGLVRVLISAIEPALCSGHFHAGWAGNAKVL</sequence>
<evidence type="ECO:0000256" key="1">
    <source>
        <dbReference type="ARBA" id="ARBA00007689"/>
    </source>
</evidence>
<dbReference type="EMBL" id="CP033622">
    <property type="protein sequence ID" value="QIZ50209.1"/>
    <property type="molecule type" value="Genomic_DNA"/>
</dbReference>
<dbReference type="InterPro" id="IPR011008">
    <property type="entry name" value="Dimeric_a/b-barrel"/>
</dbReference>
<dbReference type="RefSeq" id="WP_168361739.1">
    <property type="nucleotide sequence ID" value="NZ_CP031515.1"/>
</dbReference>
<evidence type="ECO:0000259" key="2">
    <source>
        <dbReference type="Pfam" id="PF03795"/>
    </source>
</evidence>
<protein>
    <recommendedName>
        <fullName evidence="2">YCII-related domain-containing protein</fullName>
    </recommendedName>
</protein>
<evidence type="ECO:0000313" key="3">
    <source>
        <dbReference type="EMBL" id="QIZ50209.1"/>
    </source>
</evidence>
<evidence type="ECO:0000313" key="4">
    <source>
        <dbReference type="EMBL" id="QYM93874.1"/>
    </source>
</evidence>
<reference evidence="4 6" key="2">
    <citation type="submission" date="2019-06" db="EMBL/GenBank/DDBJ databases">
        <title>Complete genome of Dickeya zeae PL65.</title>
        <authorList>
            <person name="Boluk G."/>
            <person name="Arif M."/>
        </authorList>
    </citation>
    <scope>NUCLEOTIDE SEQUENCE [LARGE SCALE GENOMIC DNA]</scope>
    <source>
        <strain evidence="4 6">PL65</strain>
    </source>
</reference>
<proteinExistence type="inferred from homology"/>
<dbReference type="Pfam" id="PF03795">
    <property type="entry name" value="YCII"/>
    <property type="match status" value="1"/>
</dbReference>
<name>A0AAE6YXD3_9GAMM</name>
<dbReference type="Proteomes" id="UP000500801">
    <property type="component" value="Chromosome"/>
</dbReference>
<keyword evidence="6" id="KW-1185">Reference proteome</keyword>
<dbReference type="EMBL" id="CP040817">
    <property type="protein sequence ID" value="QYM93874.1"/>
    <property type="molecule type" value="Genomic_DNA"/>
</dbReference>
<evidence type="ECO:0000313" key="6">
    <source>
        <dbReference type="Proteomes" id="UP000824976"/>
    </source>
</evidence>
<evidence type="ECO:0000313" key="5">
    <source>
        <dbReference type="Proteomes" id="UP000500801"/>
    </source>
</evidence>
<dbReference type="Gene3D" id="3.30.70.1060">
    <property type="entry name" value="Dimeric alpha+beta barrel"/>
    <property type="match status" value="1"/>
</dbReference>
<gene>
    <name evidence="3" type="ORF">DWG24_05095</name>
    <name evidence="4" type="ORF">FGI21_19360</name>
</gene>
<dbReference type="SUPFAM" id="SSF54909">
    <property type="entry name" value="Dimeric alpha+beta barrel"/>
    <property type="match status" value="1"/>
</dbReference>
<accession>A0AAE6YXD3</accession>
<reference evidence="3 5" key="1">
    <citation type="submission" date="2018-11" db="EMBL/GenBank/DDBJ databases">
        <title>Complete genome sequence of Dickeya zeae strain CE1 infecting Canna edulis Ker-Gawl. in China.</title>
        <authorList>
            <person name="Zhang J."/>
            <person name="Lin B."/>
            <person name="Shen H."/>
            <person name="Jiang S."/>
            <person name="Pu X."/>
            <person name="Sun D."/>
        </authorList>
    </citation>
    <scope>NUCLEOTIDE SEQUENCE [LARGE SCALE GENOMIC DNA]</scope>
    <source>
        <strain evidence="3 5">CE1</strain>
    </source>
</reference>
<dbReference type="AlphaFoldDB" id="A0AAE6YXD3"/>
<dbReference type="InterPro" id="IPR005545">
    <property type="entry name" value="YCII"/>
</dbReference>
<dbReference type="Proteomes" id="UP000824976">
    <property type="component" value="Chromosome"/>
</dbReference>
<comment type="similarity">
    <text evidence="1">Belongs to the YciI family.</text>
</comment>
<feature type="domain" description="YCII-related" evidence="2">
    <location>
        <begin position="1"/>
        <end position="77"/>
    </location>
</feature>
<organism evidence="3 5">
    <name type="scientific">Dickeya zeae</name>
    <dbReference type="NCBI Taxonomy" id="204042"/>
    <lineage>
        <taxon>Bacteria</taxon>
        <taxon>Pseudomonadati</taxon>
        <taxon>Pseudomonadota</taxon>
        <taxon>Gammaproteobacteria</taxon>
        <taxon>Enterobacterales</taxon>
        <taxon>Pectobacteriaceae</taxon>
        <taxon>Dickeya</taxon>
    </lineage>
</organism>